<organism evidence="2 3">
    <name type="scientific">Caenorhabditis auriculariae</name>
    <dbReference type="NCBI Taxonomy" id="2777116"/>
    <lineage>
        <taxon>Eukaryota</taxon>
        <taxon>Metazoa</taxon>
        <taxon>Ecdysozoa</taxon>
        <taxon>Nematoda</taxon>
        <taxon>Chromadorea</taxon>
        <taxon>Rhabditida</taxon>
        <taxon>Rhabditina</taxon>
        <taxon>Rhabditomorpha</taxon>
        <taxon>Rhabditoidea</taxon>
        <taxon>Rhabditidae</taxon>
        <taxon>Peloderinae</taxon>
        <taxon>Caenorhabditis</taxon>
    </lineage>
</organism>
<evidence type="ECO:0000313" key="3">
    <source>
        <dbReference type="Proteomes" id="UP000835052"/>
    </source>
</evidence>
<keyword evidence="1" id="KW-0732">Signal</keyword>
<feature type="signal peptide" evidence="1">
    <location>
        <begin position="1"/>
        <end position="19"/>
    </location>
</feature>
<name>A0A8S1H486_9PELO</name>
<dbReference type="AlphaFoldDB" id="A0A8S1H486"/>
<accession>A0A8S1H486</accession>
<evidence type="ECO:0000313" key="2">
    <source>
        <dbReference type="EMBL" id="CAD6190241.1"/>
    </source>
</evidence>
<dbReference type="EMBL" id="CAJGYM010000014">
    <property type="protein sequence ID" value="CAD6190241.1"/>
    <property type="molecule type" value="Genomic_DNA"/>
</dbReference>
<dbReference type="Proteomes" id="UP000835052">
    <property type="component" value="Unassembled WGS sequence"/>
</dbReference>
<gene>
    <name evidence="2" type="ORF">CAUJ_LOCUS6160</name>
</gene>
<evidence type="ECO:0000256" key="1">
    <source>
        <dbReference type="SAM" id="SignalP"/>
    </source>
</evidence>
<feature type="chain" id="PRO_5035857913" evidence="1">
    <location>
        <begin position="20"/>
        <end position="185"/>
    </location>
</feature>
<keyword evidence="3" id="KW-1185">Reference proteome</keyword>
<sequence length="185" mass="21642">MRPMLFFVSFFLLICNLSAESTAVTSATAENSTLGFTLPSRRPFELFDTMRIHVLQRILNTVHEAFLYRQEKRLYEVFNWRTVLNYRNKLYRGTAQIHVWYCKLIFEDRVTDIGFVKAIDWSHGLSSILAQAIFKVSSVKGDIFLDTTIRIVLDEDLNFFAEGWYMTDIQPKKELPFLGPHPLLH</sequence>
<reference evidence="2" key="1">
    <citation type="submission" date="2020-10" db="EMBL/GenBank/DDBJ databases">
        <authorList>
            <person name="Kikuchi T."/>
        </authorList>
    </citation>
    <scope>NUCLEOTIDE SEQUENCE</scope>
    <source>
        <strain evidence="2">NKZ352</strain>
    </source>
</reference>
<proteinExistence type="predicted"/>
<comment type="caution">
    <text evidence="2">The sequence shown here is derived from an EMBL/GenBank/DDBJ whole genome shotgun (WGS) entry which is preliminary data.</text>
</comment>
<protein>
    <submittedName>
        <fullName evidence="2">Uncharacterized protein</fullName>
    </submittedName>
</protein>